<evidence type="ECO:0000313" key="2">
    <source>
        <dbReference type="EMBL" id="MBB5317187.1"/>
    </source>
</evidence>
<protein>
    <submittedName>
        <fullName evidence="2">Uncharacterized protein</fullName>
    </submittedName>
</protein>
<comment type="caution">
    <text evidence="2">The sequence shown here is derived from an EMBL/GenBank/DDBJ whole genome shotgun (WGS) entry which is preliminary data.</text>
</comment>
<name>A0A7W8MRD8_9BACT</name>
<evidence type="ECO:0000256" key="1">
    <source>
        <dbReference type="SAM" id="MobiDB-lite"/>
    </source>
</evidence>
<evidence type="ECO:0000313" key="3">
    <source>
        <dbReference type="Proteomes" id="UP000568106"/>
    </source>
</evidence>
<feature type="compositionally biased region" description="Basic and acidic residues" evidence="1">
    <location>
        <begin position="8"/>
        <end position="26"/>
    </location>
</feature>
<accession>A0A7W8MRD8</accession>
<feature type="region of interest" description="Disordered" evidence="1">
    <location>
        <begin position="1"/>
        <end position="26"/>
    </location>
</feature>
<keyword evidence="3" id="KW-1185">Reference proteome</keyword>
<reference evidence="2" key="1">
    <citation type="submission" date="2020-08" db="EMBL/GenBank/DDBJ databases">
        <title>Genomic Encyclopedia of Type Strains, Phase IV (KMG-V): Genome sequencing to study the core and pangenomes of soil and plant-associated prokaryotes.</title>
        <authorList>
            <person name="Whitman W."/>
        </authorList>
    </citation>
    <scope>NUCLEOTIDE SEQUENCE [LARGE SCALE GENOMIC DNA]</scope>
    <source>
        <strain evidence="2">M8UP27</strain>
    </source>
</reference>
<dbReference type="Proteomes" id="UP000568106">
    <property type="component" value="Unassembled WGS sequence"/>
</dbReference>
<gene>
    <name evidence="2" type="ORF">HDF09_001856</name>
</gene>
<sequence length="80" mass="9103">MTKSKKIMSGEDEKTAAWRGSCRESNSKDRALTEEFSVVAILPDTQSFLCGRGFKPHTTFEVEEKWEKGEETSEESERTP</sequence>
<dbReference type="EMBL" id="JACHDY010000002">
    <property type="protein sequence ID" value="MBB5317187.1"/>
    <property type="molecule type" value="Genomic_DNA"/>
</dbReference>
<organism evidence="2 3">
    <name type="scientific">Tunturiibacter empetritectus</name>
    <dbReference type="NCBI Taxonomy" id="3069691"/>
    <lineage>
        <taxon>Bacteria</taxon>
        <taxon>Pseudomonadati</taxon>
        <taxon>Acidobacteriota</taxon>
        <taxon>Terriglobia</taxon>
        <taxon>Terriglobales</taxon>
        <taxon>Acidobacteriaceae</taxon>
        <taxon>Tunturiibacter</taxon>
    </lineage>
</organism>
<dbReference type="AlphaFoldDB" id="A0A7W8MRD8"/>
<proteinExistence type="predicted"/>